<sequence length="389" mass="41779">MAVENWVAKQIEFLTAFRRDLHQNPELLYDVTRTAASVAEVLRTAGVDEVVEGIGRTGVVGVIRGQTNTSGRIIGLRADMDALPIIEATGKPWASKIDGKMHACGHDGHTTMLLGAARQLAESRAFDGTVIVIFQPAEEGGAGAKAMIDDGLFTRWPCNEVYGMHNRPNLPVGQFTIAPGPIMGSVDEVRITIEGRGGHAARPDETIDTFPIAAALIQAIQTITSRSIDPMDNAVVSLCTIHAGNAFNVIPQTIEITGTVRTLREEVRGHIEAQLGAMVPQIAAGYGATGTLNYIRMYPVTVNHHHETMLAAAAAQEVAGEAQVSLDMPPVLGGEDFSFMLNEVPGAMINIGNGTSAGLHHPEYDFNDDVIAWGCSYWTTLVRQRLPVR</sequence>
<dbReference type="GO" id="GO:0046872">
    <property type="term" value="F:metal ion binding"/>
    <property type="evidence" value="ECO:0007669"/>
    <property type="project" value="UniProtKB-KW"/>
</dbReference>
<dbReference type="EC" id="3.-.-.-" evidence="5"/>
<dbReference type="Gene3D" id="3.30.70.360">
    <property type="match status" value="1"/>
</dbReference>
<evidence type="ECO:0000256" key="1">
    <source>
        <dbReference type="ARBA" id="ARBA00006153"/>
    </source>
</evidence>
<dbReference type="STRING" id="1402135.SAMN05444149_11614"/>
<dbReference type="KEGG" id="spse:SULPSESMR1_04771"/>
<dbReference type="InterPro" id="IPR011650">
    <property type="entry name" value="Peptidase_M20_dimer"/>
</dbReference>
<evidence type="ECO:0000256" key="2">
    <source>
        <dbReference type="ARBA" id="ARBA00022801"/>
    </source>
</evidence>
<dbReference type="Pfam" id="PF01546">
    <property type="entry name" value="Peptidase_M20"/>
    <property type="match status" value="1"/>
</dbReference>
<feature type="binding site" evidence="3">
    <location>
        <position position="104"/>
    </location>
    <ligand>
        <name>Mn(2+)</name>
        <dbReference type="ChEBI" id="CHEBI:29035"/>
        <label>2</label>
    </ligand>
</feature>
<feature type="binding site" evidence="3">
    <location>
        <position position="106"/>
    </location>
    <ligand>
        <name>Mn(2+)</name>
        <dbReference type="ChEBI" id="CHEBI:29035"/>
        <label>2</label>
    </ligand>
</feature>
<dbReference type="FunFam" id="3.30.70.360:FF:000014">
    <property type="entry name" value="N-acyl-L-amino acid amidohydrolase"/>
    <property type="match status" value="1"/>
</dbReference>
<dbReference type="EMBL" id="CP022416">
    <property type="protein sequence ID" value="ASM74467.1"/>
    <property type="molecule type" value="Genomic_DNA"/>
</dbReference>
<evidence type="ECO:0000256" key="3">
    <source>
        <dbReference type="PIRSR" id="PIRSR005962-1"/>
    </source>
</evidence>
<feature type="binding site" evidence="3">
    <location>
        <position position="360"/>
    </location>
    <ligand>
        <name>Mn(2+)</name>
        <dbReference type="ChEBI" id="CHEBI:29035"/>
        <label>2</label>
    </ligand>
</feature>
<evidence type="ECO:0000259" key="4">
    <source>
        <dbReference type="Pfam" id="PF07687"/>
    </source>
</evidence>
<keyword evidence="6" id="KW-1185">Reference proteome</keyword>
<feature type="domain" description="Peptidase M20 dimerisation" evidence="4">
    <location>
        <begin position="188"/>
        <end position="282"/>
    </location>
</feature>
<dbReference type="NCBIfam" id="TIGR01891">
    <property type="entry name" value="amidohydrolases"/>
    <property type="match status" value="1"/>
</dbReference>
<dbReference type="InterPro" id="IPR002933">
    <property type="entry name" value="Peptidase_M20"/>
</dbReference>
<dbReference type="Proteomes" id="UP000199754">
    <property type="component" value="Plasmid pSMR1-1"/>
</dbReference>
<keyword evidence="3" id="KW-0464">Manganese</keyword>
<dbReference type="RefSeq" id="WP_089422515.1">
    <property type="nucleotide sequence ID" value="NZ_CP022416.1"/>
</dbReference>
<dbReference type="GO" id="GO:0016787">
    <property type="term" value="F:hydrolase activity"/>
    <property type="evidence" value="ECO:0007669"/>
    <property type="project" value="UniProtKB-KW"/>
</dbReference>
<dbReference type="InterPro" id="IPR017439">
    <property type="entry name" value="Amidohydrolase"/>
</dbReference>
<dbReference type="CDD" id="cd05666">
    <property type="entry name" value="M20_Acy1-like"/>
    <property type="match status" value="1"/>
</dbReference>
<comment type="cofactor">
    <cofactor evidence="3">
        <name>Mn(2+)</name>
        <dbReference type="ChEBI" id="CHEBI:29035"/>
    </cofactor>
    <text evidence="3">The Mn(2+) ion enhances activity.</text>
</comment>
<dbReference type="PIRSF" id="PIRSF005962">
    <property type="entry name" value="Pept_M20D_amidohydro"/>
    <property type="match status" value="1"/>
</dbReference>
<accession>A0A221K6J0</accession>
<evidence type="ECO:0000313" key="6">
    <source>
        <dbReference type="Proteomes" id="UP000199754"/>
    </source>
</evidence>
<dbReference type="PANTHER" id="PTHR11014:SF63">
    <property type="entry name" value="METALLOPEPTIDASE, PUTATIVE (AFU_ORTHOLOGUE AFUA_6G09600)-RELATED"/>
    <property type="match status" value="1"/>
</dbReference>
<comment type="similarity">
    <text evidence="1">Belongs to the peptidase M20 family.</text>
</comment>
<name>A0A221K6J0_9RHOB</name>
<keyword evidence="3" id="KW-0479">Metal-binding</keyword>
<reference evidence="5 6" key="1">
    <citation type="submission" date="2017-07" db="EMBL/GenBank/DDBJ databases">
        <title>Genome Sequence of Sulfitobacter pseudonitzschiae Strain SMR1 Isolated from a culture of the Diatom Skeletonema marinoi.</title>
        <authorList>
            <person name="Topel M."/>
            <person name="Pinder M.I.M."/>
            <person name="Johansson O.N."/>
            <person name="Kourtchenko O."/>
            <person name="Godhe A."/>
            <person name="Clarke A.K."/>
        </authorList>
    </citation>
    <scope>NUCLEOTIDE SEQUENCE [LARGE SCALE GENOMIC DNA]</scope>
    <source>
        <strain evidence="5 6">SMR1</strain>
        <plasmid evidence="5 6">pSMR1-1</plasmid>
    </source>
</reference>
<dbReference type="OrthoDB" id="9777385at2"/>
<feature type="binding site" evidence="3">
    <location>
        <position position="165"/>
    </location>
    <ligand>
        <name>Mn(2+)</name>
        <dbReference type="ChEBI" id="CHEBI:29035"/>
        <label>2</label>
    </ligand>
</feature>
<proteinExistence type="inferred from homology"/>
<feature type="binding site" evidence="3">
    <location>
        <position position="139"/>
    </location>
    <ligand>
        <name>Mn(2+)</name>
        <dbReference type="ChEBI" id="CHEBI:29035"/>
        <label>2</label>
    </ligand>
</feature>
<dbReference type="AlphaFoldDB" id="A0A221K6J0"/>
<dbReference type="Gene3D" id="3.40.630.10">
    <property type="entry name" value="Zn peptidases"/>
    <property type="match status" value="1"/>
</dbReference>
<gene>
    <name evidence="5" type="primary">yxeP</name>
    <name evidence="5" type="ORF">SULPSESMR1_04771</name>
</gene>
<protein>
    <submittedName>
        <fullName evidence="5">Putative hydrolase YxeP</fullName>
        <ecNumber evidence="5">3.-.-.-</ecNumber>
    </submittedName>
</protein>
<dbReference type="InterPro" id="IPR036264">
    <property type="entry name" value="Bact_exopeptidase_dim_dom"/>
</dbReference>
<dbReference type="SUPFAM" id="SSF55031">
    <property type="entry name" value="Bacterial exopeptidase dimerisation domain"/>
    <property type="match status" value="1"/>
</dbReference>
<keyword evidence="5" id="KW-0614">Plasmid</keyword>
<organism evidence="5 6">
    <name type="scientific">Pseudosulfitobacter pseudonitzschiae</name>
    <dbReference type="NCBI Taxonomy" id="1402135"/>
    <lineage>
        <taxon>Bacteria</taxon>
        <taxon>Pseudomonadati</taxon>
        <taxon>Pseudomonadota</taxon>
        <taxon>Alphaproteobacteria</taxon>
        <taxon>Rhodobacterales</taxon>
        <taxon>Roseobacteraceae</taxon>
        <taxon>Pseudosulfitobacter</taxon>
    </lineage>
</organism>
<dbReference type="eggNOG" id="COG1473">
    <property type="taxonomic scope" value="Bacteria"/>
</dbReference>
<keyword evidence="2 5" id="KW-0378">Hydrolase</keyword>
<dbReference type="SUPFAM" id="SSF53187">
    <property type="entry name" value="Zn-dependent exopeptidases"/>
    <property type="match status" value="1"/>
</dbReference>
<dbReference type="PANTHER" id="PTHR11014">
    <property type="entry name" value="PEPTIDASE M20 FAMILY MEMBER"/>
    <property type="match status" value="1"/>
</dbReference>
<geneLocation type="plasmid" evidence="5 6">
    <name>pSMR1-1</name>
</geneLocation>
<evidence type="ECO:0000313" key="5">
    <source>
        <dbReference type="EMBL" id="ASM74467.1"/>
    </source>
</evidence>
<dbReference type="Pfam" id="PF07687">
    <property type="entry name" value="M20_dimer"/>
    <property type="match status" value="1"/>
</dbReference>